<dbReference type="AlphaFoldDB" id="A0A109MTX9"/>
<name>A0A109MTX9_9BACI</name>
<proteinExistence type="predicted"/>
<dbReference type="RefSeq" id="WP_061143769.1">
    <property type="nucleotide sequence ID" value="NZ_LNNH01000043.1"/>
</dbReference>
<dbReference type="Proteomes" id="UP000064189">
    <property type="component" value="Unassembled WGS sequence"/>
</dbReference>
<accession>A0A109MTX9</accession>
<evidence type="ECO:0000313" key="2">
    <source>
        <dbReference type="Proteomes" id="UP000064189"/>
    </source>
</evidence>
<comment type="caution">
    <text evidence="1">The sequence shown here is derived from an EMBL/GenBank/DDBJ whole genome shotgun (WGS) entry which is preliminary data.</text>
</comment>
<organism evidence="1 2">
    <name type="scientific">Peribacillus simplex</name>
    <dbReference type="NCBI Taxonomy" id="1478"/>
    <lineage>
        <taxon>Bacteria</taxon>
        <taxon>Bacillati</taxon>
        <taxon>Bacillota</taxon>
        <taxon>Bacilli</taxon>
        <taxon>Bacillales</taxon>
        <taxon>Bacillaceae</taxon>
        <taxon>Peribacillus</taxon>
    </lineage>
</organism>
<evidence type="ECO:0000313" key="1">
    <source>
        <dbReference type="EMBL" id="KWW12996.1"/>
    </source>
</evidence>
<protein>
    <submittedName>
        <fullName evidence="1">Uncharacterized protein</fullName>
    </submittedName>
</protein>
<sequence>MAQFDCMVCGREFKSYNQNAKYCSQTCKGTAYIKYQWKKCEHCGKEFKPRKASSKYCSLECSNIGRKNKAANKQADCIGVPFE</sequence>
<gene>
    <name evidence="1" type="ORF">AS888_08625</name>
</gene>
<keyword evidence="2" id="KW-1185">Reference proteome</keyword>
<reference evidence="1 2" key="1">
    <citation type="submission" date="2015-11" db="EMBL/GenBank/DDBJ databases">
        <title>Genome Sequence of Bacillus simplex strain VanAntwerpen2.</title>
        <authorList>
            <person name="Couger M.B."/>
        </authorList>
    </citation>
    <scope>NUCLEOTIDE SEQUENCE [LARGE SCALE GENOMIC DNA]</scope>
    <source>
        <strain evidence="1 2">VanAntwerpen02</strain>
    </source>
</reference>
<dbReference type="EMBL" id="LNNH01000043">
    <property type="protein sequence ID" value="KWW12996.1"/>
    <property type="molecule type" value="Genomic_DNA"/>
</dbReference>